<dbReference type="Proteomes" id="UP000003505">
    <property type="component" value="Unassembled WGS sequence"/>
</dbReference>
<dbReference type="AlphaFoldDB" id="C9LWH6"/>
<reference evidence="8 9" key="1">
    <citation type="submission" date="2009-09" db="EMBL/GenBank/DDBJ databases">
        <authorList>
            <person name="Weinstock G."/>
            <person name="Sodergren E."/>
            <person name="Clifton S."/>
            <person name="Fulton L."/>
            <person name="Fulton B."/>
            <person name="Courtney L."/>
            <person name="Fronick C."/>
            <person name="Harrison M."/>
            <person name="Strong C."/>
            <person name="Farmer C."/>
            <person name="Delahaunty K."/>
            <person name="Markovic C."/>
            <person name="Hall O."/>
            <person name="Minx P."/>
            <person name="Tomlinson C."/>
            <person name="Mitreva M."/>
            <person name="Nelson J."/>
            <person name="Hou S."/>
            <person name="Wollam A."/>
            <person name="Pepin K.H."/>
            <person name="Johnson M."/>
            <person name="Bhonagiri V."/>
            <person name="Nash W.E."/>
            <person name="Warren W."/>
            <person name="Chinwalla A."/>
            <person name="Mardis E.R."/>
            <person name="Wilson R.K."/>
        </authorList>
    </citation>
    <scope>NUCLEOTIDE SEQUENCE [LARGE SCALE GENOMIC DNA]</scope>
    <source>
        <strain evidence="9">ATCC 35185 / DSM 20758 / VPI D19B-28</strain>
    </source>
</reference>
<dbReference type="SUPFAM" id="SSF58104">
    <property type="entry name" value="Methyl-accepting chemotaxis protein (MCP) signaling domain"/>
    <property type="match status" value="1"/>
</dbReference>
<dbReference type="CDD" id="cd11386">
    <property type="entry name" value="MCP_signal"/>
    <property type="match status" value="1"/>
</dbReference>
<accession>C9LWH6</accession>
<evidence type="ECO:0000259" key="7">
    <source>
        <dbReference type="PROSITE" id="PS50885"/>
    </source>
</evidence>
<feature type="transmembrane region" description="Helical" evidence="5">
    <location>
        <begin position="16"/>
        <end position="36"/>
    </location>
</feature>
<dbReference type="PANTHER" id="PTHR32089">
    <property type="entry name" value="METHYL-ACCEPTING CHEMOTAXIS PROTEIN MCPB"/>
    <property type="match status" value="1"/>
</dbReference>
<evidence type="ECO:0000313" key="8">
    <source>
        <dbReference type="EMBL" id="EEX76724.1"/>
    </source>
</evidence>
<comment type="similarity">
    <text evidence="2">Belongs to the methyl-accepting chemotaxis (MCP) protein family.</text>
</comment>
<evidence type="ECO:0000256" key="4">
    <source>
        <dbReference type="SAM" id="Coils"/>
    </source>
</evidence>
<keyword evidence="5" id="KW-0472">Membrane</keyword>
<feature type="domain" description="HAMP" evidence="7">
    <location>
        <begin position="224"/>
        <end position="276"/>
    </location>
</feature>
<dbReference type="CDD" id="cd06225">
    <property type="entry name" value="HAMP"/>
    <property type="match status" value="1"/>
</dbReference>
<keyword evidence="5" id="KW-1133">Transmembrane helix</keyword>
<feature type="domain" description="Methyl-accepting transducer" evidence="6">
    <location>
        <begin position="295"/>
        <end position="566"/>
    </location>
</feature>
<dbReference type="STRING" id="546271.Selsp_0697"/>
<dbReference type="Pfam" id="PF00672">
    <property type="entry name" value="HAMP"/>
    <property type="match status" value="1"/>
</dbReference>
<dbReference type="OrthoDB" id="1673153at2"/>
<keyword evidence="1 3" id="KW-0807">Transducer</keyword>
<dbReference type="Gene3D" id="1.10.287.950">
    <property type="entry name" value="Methyl-accepting chemotaxis protein"/>
    <property type="match status" value="1"/>
</dbReference>
<evidence type="ECO:0000256" key="3">
    <source>
        <dbReference type="PROSITE-ProRule" id="PRU00284"/>
    </source>
</evidence>
<dbReference type="Gene3D" id="6.10.340.10">
    <property type="match status" value="1"/>
</dbReference>
<dbReference type="GO" id="GO:0016020">
    <property type="term" value="C:membrane"/>
    <property type="evidence" value="ECO:0007669"/>
    <property type="project" value="InterPro"/>
</dbReference>
<dbReference type="Pfam" id="PF00015">
    <property type="entry name" value="MCPsignal"/>
    <property type="match status" value="1"/>
</dbReference>
<dbReference type="eggNOG" id="COG0840">
    <property type="taxonomic scope" value="Bacteria"/>
</dbReference>
<dbReference type="InterPro" id="IPR024478">
    <property type="entry name" value="HlyB_4HB_MCP"/>
</dbReference>
<organism evidence="8 9">
    <name type="scientific">Selenomonas sputigena (strain ATCC 35185 / DSM 20758 / CCUG 44933 / VPI D19B-28)</name>
    <dbReference type="NCBI Taxonomy" id="546271"/>
    <lineage>
        <taxon>Bacteria</taxon>
        <taxon>Bacillati</taxon>
        <taxon>Bacillota</taxon>
        <taxon>Negativicutes</taxon>
        <taxon>Selenomonadales</taxon>
        <taxon>Selenomonadaceae</taxon>
        <taxon>Selenomonas</taxon>
    </lineage>
</organism>
<keyword evidence="5" id="KW-0812">Transmembrane</keyword>
<dbReference type="SMART" id="SM00283">
    <property type="entry name" value="MA"/>
    <property type="match status" value="1"/>
</dbReference>
<dbReference type="Pfam" id="PF12729">
    <property type="entry name" value="4HB_MCP_1"/>
    <property type="match status" value="1"/>
</dbReference>
<dbReference type="InterPro" id="IPR004089">
    <property type="entry name" value="MCPsignal_dom"/>
</dbReference>
<feature type="coiled-coil region" evidence="4">
    <location>
        <begin position="499"/>
        <end position="526"/>
    </location>
</feature>
<evidence type="ECO:0000256" key="1">
    <source>
        <dbReference type="ARBA" id="ARBA00023224"/>
    </source>
</evidence>
<feature type="transmembrane region" description="Helical" evidence="5">
    <location>
        <begin position="200"/>
        <end position="223"/>
    </location>
</feature>
<sequence>MEGMKRMNGLTVAKKIVLSFAILIVMFLGFGGYATYSGSTLNKSTSDLMDWTRALNISSRLSDAVNDTRVFALLKGSATDPQTRAQLEQQHAASIKKVEDVFADYKKMLDDTTYYTEEERKADQDLFNNEYNAWQEYLKVGEEGDRLFAEGKREEALAFIDQKWSKSYQKLSDLVLADEDRAMNGADAIDKKADVVYGRVIMTTVVVTILVLVVAIVCGYFLLHTIRGSVSSMLDSLQKIAAGDLSLKFAADSADEFGQMAEACNKMLHNVRSMTKKIQETADSVSNSSGALTSTSEQSAQATQNVAESITEVAGAAQAQLDSVAEAKHQVHAFTRGLADAAQTIEQVAADIEHTSQRAEEGNKLVLSTVDQMNAIADTVISSSNVVAKLGERSKEIGDIVEVISNISGQTNLLALNAAIEAARAGEHGRGFAVVAEEVRKLAEESQNASQRIEDLIRAIQQETEQAVQAMETGREEAEKGRENVTATGKSFSEIRAMIQRVQENSAAIEKNMENLSQRAEKIDDATGRIHDSASKVAAEAENVSAATEEQAAGMEEIAASTRGLSDMAHDLNAAAAKFKT</sequence>
<gene>
    <name evidence="8" type="ORF">SELSPUOL_01830</name>
</gene>
<dbReference type="PANTHER" id="PTHR32089:SF112">
    <property type="entry name" value="LYSOZYME-LIKE PROTEIN-RELATED"/>
    <property type="match status" value="1"/>
</dbReference>
<dbReference type="SMART" id="SM00304">
    <property type="entry name" value="HAMP"/>
    <property type="match status" value="1"/>
</dbReference>
<evidence type="ECO:0000313" key="9">
    <source>
        <dbReference type="Proteomes" id="UP000003505"/>
    </source>
</evidence>
<dbReference type="PROSITE" id="PS50111">
    <property type="entry name" value="CHEMOTAXIS_TRANSDUC_2"/>
    <property type="match status" value="1"/>
</dbReference>
<proteinExistence type="inferred from homology"/>
<protein>
    <submittedName>
        <fullName evidence="8">Methyl-accepting chemotaxis protein signaling domain protein</fullName>
    </submittedName>
</protein>
<evidence type="ECO:0000256" key="5">
    <source>
        <dbReference type="SAM" id="Phobius"/>
    </source>
</evidence>
<keyword evidence="4" id="KW-0175">Coiled coil</keyword>
<feature type="coiled-coil region" evidence="4">
    <location>
        <begin position="436"/>
        <end position="473"/>
    </location>
</feature>
<dbReference type="GO" id="GO:0007165">
    <property type="term" value="P:signal transduction"/>
    <property type="evidence" value="ECO:0007669"/>
    <property type="project" value="UniProtKB-KW"/>
</dbReference>
<name>C9LWH6_SELS3</name>
<comment type="caution">
    <text evidence="8">The sequence shown here is derived from an EMBL/GenBank/DDBJ whole genome shotgun (WGS) entry which is preliminary data.</text>
</comment>
<dbReference type="PROSITE" id="PS50885">
    <property type="entry name" value="HAMP"/>
    <property type="match status" value="1"/>
</dbReference>
<dbReference type="InterPro" id="IPR003660">
    <property type="entry name" value="HAMP_dom"/>
</dbReference>
<evidence type="ECO:0000259" key="6">
    <source>
        <dbReference type="PROSITE" id="PS50111"/>
    </source>
</evidence>
<dbReference type="EMBL" id="ACKP02000044">
    <property type="protein sequence ID" value="EEX76724.1"/>
    <property type="molecule type" value="Genomic_DNA"/>
</dbReference>
<evidence type="ECO:0000256" key="2">
    <source>
        <dbReference type="ARBA" id="ARBA00029447"/>
    </source>
</evidence>